<feature type="domain" description="INO80 complex subunit B-like conserved region" evidence="2">
    <location>
        <begin position="168"/>
        <end position="253"/>
    </location>
</feature>
<feature type="compositionally biased region" description="Basic residues" evidence="1">
    <location>
        <begin position="128"/>
        <end position="140"/>
    </location>
</feature>
<accession>A0A9N9APX0</accession>
<dbReference type="SMART" id="SM01406">
    <property type="entry name" value="PAPA-1"/>
    <property type="match status" value="1"/>
</dbReference>
<reference evidence="3" key="1">
    <citation type="submission" date="2021-06" db="EMBL/GenBank/DDBJ databases">
        <authorList>
            <person name="Kallberg Y."/>
            <person name="Tangrot J."/>
            <person name="Rosling A."/>
        </authorList>
    </citation>
    <scope>NUCLEOTIDE SEQUENCE</scope>
    <source>
        <strain evidence="3">FL130A</strain>
    </source>
</reference>
<keyword evidence="4" id="KW-1185">Reference proteome</keyword>
<feature type="compositionally biased region" description="Low complexity" evidence="1">
    <location>
        <begin position="114"/>
        <end position="127"/>
    </location>
</feature>
<dbReference type="Proteomes" id="UP000789508">
    <property type="component" value="Unassembled WGS sequence"/>
</dbReference>
<proteinExistence type="predicted"/>
<evidence type="ECO:0000313" key="4">
    <source>
        <dbReference type="Proteomes" id="UP000789508"/>
    </source>
</evidence>
<gene>
    <name evidence="3" type="ORF">ALEPTO_LOCUS5165</name>
</gene>
<dbReference type="OrthoDB" id="2021186at2759"/>
<name>A0A9N9APX0_9GLOM</name>
<evidence type="ECO:0000313" key="3">
    <source>
        <dbReference type="EMBL" id="CAG8535844.1"/>
    </source>
</evidence>
<dbReference type="PANTHER" id="PTHR21561:SF12">
    <property type="entry name" value="INO80 COMPLEX SUBUNIT B"/>
    <property type="match status" value="1"/>
</dbReference>
<evidence type="ECO:0000259" key="2">
    <source>
        <dbReference type="SMART" id="SM01406"/>
    </source>
</evidence>
<dbReference type="PANTHER" id="PTHR21561">
    <property type="entry name" value="INO80 COMPLEX SUBUNIT B"/>
    <property type="match status" value="1"/>
</dbReference>
<dbReference type="AlphaFoldDB" id="A0A9N9APX0"/>
<dbReference type="Pfam" id="PF04795">
    <property type="entry name" value="PAPA-1"/>
    <property type="match status" value="1"/>
</dbReference>
<dbReference type="EMBL" id="CAJVPS010001381">
    <property type="protein sequence ID" value="CAG8535844.1"/>
    <property type="molecule type" value="Genomic_DNA"/>
</dbReference>
<feature type="compositionally biased region" description="Basic and acidic residues" evidence="1">
    <location>
        <begin position="47"/>
        <end position="58"/>
    </location>
</feature>
<feature type="compositionally biased region" description="Basic residues" evidence="1">
    <location>
        <begin position="199"/>
        <end position="209"/>
    </location>
</feature>
<dbReference type="GO" id="GO:0006338">
    <property type="term" value="P:chromatin remodeling"/>
    <property type="evidence" value="ECO:0007669"/>
    <property type="project" value="InterPro"/>
</dbReference>
<dbReference type="InterPro" id="IPR029523">
    <property type="entry name" value="INO80B/Ies2"/>
</dbReference>
<evidence type="ECO:0000256" key="1">
    <source>
        <dbReference type="SAM" id="MobiDB-lite"/>
    </source>
</evidence>
<feature type="region of interest" description="Disordered" evidence="1">
    <location>
        <begin position="170"/>
        <end position="228"/>
    </location>
</feature>
<dbReference type="InterPro" id="IPR006880">
    <property type="entry name" value="INO80B_C"/>
</dbReference>
<feature type="region of interest" description="Disordered" evidence="1">
    <location>
        <begin position="1"/>
        <end position="141"/>
    </location>
</feature>
<comment type="caution">
    <text evidence="3">The sequence shown here is derived from an EMBL/GenBank/DDBJ whole genome shotgun (WGS) entry which is preliminary data.</text>
</comment>
<protein>
    <submittedName>
        <fullName evidence="3">1850_t:CDS:1</fullName>
    </submittedName>
</protein>
<dbReference type="GO" id="GO:0031011">
    <property type="term" value="C:Ino80 complex"/>
    <property type="evidence" value="ECO:0007669"/>
    <property type="project" value="InterPro"/>
</dbReference>
<organism evidence="3 4">
    <name type="scientific">Ambispora leptoticha</name>
    <dbReference type="NCBI Taxonomy" id="144679"/>
    <lineage>
        <taxon>Eukaryota</taxon>
        <taxon>Fungi</taxon>
        <taxon>Fungi incertae sedis</taxon>
        <taxon>Mucoromycota</taxon>
        <taxon>Glomeromycotina</taxon>
        <taxon>Glomeromycetes</taxon>
        <taxon>Archaeosporales</taxon>
        <taxon>Ambisporaceae</taxon>
        <taxon>Ambispora</taxon>
    </lineage>
</organism>
<sequence length="305" mass="35188">MRAPLTRRERPARRNANYRREPEPSKVYNRVLDTGEIESEAASIVSSEDKTTEDRVEEAYFDFEVQPSARKGGRARSMASMQSKTKRKPPSRSTRLQQKQVKKKDIFNMDSDSDNIPDSSSSNTTSKKSGRIILTKRQRAKLNNEEYQHDLLELPMEPTRKKHLTEEEIALRKSETARRRKHQSIQRAEQDKMDTINRLLKKQNTKRRSKEQEDTDLNQENQKDGGVRKSLVANTFHYVNNREGSTLSVPIGVSIPIPFDKGPNYPPPLPLCSHPGCENLKKYRSVKNYKYACSMEHLKSIEGRS</sequence>